<feature type="transmembrane region" description="Helical" evidence="1">
    <location>
        <begin position="316"/>
        <end position="334"/>
    </location>
</feature>
<feature type="transmembrane region" description="Helical" evidence="1">
    <location>
        <begin position="6"/>
        <end position="30"/>
    </location>
</feature>
<reference evidence="2 3" key="1">
    <citation type="journal article" date="2013" name="Antonie Van Leeuwenhoek">
        <title>Dongia rigui sp. nov., isolated from freshwater of a large wetland in Korea.</title>
        <authorList>
            <person name="Baik K.S."/>
            <person name="Hwang Y.M."/>
            <person name="Choi J.S."/>
            <person name="Kwon J."/>
            <person name="Seong C.N."/>
        </authorList>
    </citation>
    <scope>NUCLEOTIDE SEQUENCE [LARGE SCALE GENOMIC DNA]</scope>
    <source>
        <strain evidence="2 3">04SU4-P</strain>
    </source>
</reference>
<feature type="transmembrane region" description="Helical" evidence="1">
    <location>
        <begin position="598"/>
        <end position="617"/>
    </location>
</feature>
<dbReference type="InterPro" id="IPR019286">
    <property type="entry name" value="DUF2339_TM"/>
</dbReference>
<dbReference type="EMBL" id="JAXCLX010000001">
    <property type="protein sequence ID" value="MDY0871052.1"/>
    <property type="molecule type" value="Genomic_DNA"/>
</dbReference>
<feature type="transmembrane region" description="Helical" evidence="1">
    <location>
        <begin position="662"/>
        <end position="680"/>
    </location>
</feature>
<evidence type="ECO:0000256" key="1">
    <source>
        <dbReference type="SAM" id="Phobius"/>
    </source>
</evidence>
<feature type="transmembrane region" description="Helical" evidence="1">
    <location>
        <begin position="132"/>
        <end position="149"/>
    </location>
</feature>
<sequence>MDDALEILLGLIGFAVGGFAIFVMPFVSFISWRRGVRLDRELAALRQEVAVLKRGVAAVPVPAPAPEAVVVSVPEVRPDVPLDVPAEIPAAVAVAAVAAVPHVPSVEEPVAAPATPEPAAPKDFEGRLGGRIYGWLGGIALALAGIFLVKYSIEQGWLSPGVRIGLGILFGLVLLGVAQWMRTQSNNLGQALTAASVAVLYASLFSATALYDLIPPALAFVTLAALTFAAIALALREGPFVALVAFAGGFLTPLFVSSSEPNLPVLFVFLYLLQLGGLTLLNKRGWWYQAAIANAGGLIWAFVSMVGLIFDHGIVRAYSIPLFIIATSWTAIWAMERGGGAVRSSAMLWTTRGTSIACFLAVAFLLAVTDFTLLNWVFALTLVFSHLVVARLWTAEDVPAYLGTAILIAAFALWPGNSWDYALGAVATRSGEIIGVGLVFGGALLLGGWYFIHGARYPTRWAALSTLGSGFVFGAAYWVLRDQQFLLSWPVLAVALAAIHMGLAQRLDHLRRSDDRYVGAFALHCLAVSGFIAIAIPMQLENAWVPVAWSLELPIIAWVANRLDVAWLRRAIWVGAALILGGIWFSHFPAGDMLVFNWLLYGLGLPMASFIVTAYLLAQTPEQKLRRVLQVLAAALGFGLIGLEVDHFFAHIDVADPEFLAHGVQAIAWLLVALALFPIGDRRRAPVLYDAALVVAGIAGLWLLLFPLFFEHPLFNHIYVGDTAFINRISAIYGLPTLLSLGFAAVLMRRPELGWKGSIGYRVAGVYGLVLGFITVSLLVRQLFHGGYIAISFFSGPTTTDGELYGYSAAWTLYGVALLGLGVKMRSQPLRYASAVVVLLTVLKVGLVDASDLTGLYRVASFLGLGVALIGIGYLYQRILFRVKAE</sequence>
<feature type="transmembrane region" description="Helical" evidence="1">
    <location>
        <begin position="263"/>
        <end position="281"/>
    </location>
</feature>
<dbReference type="PIRSF" id="PIRSF035905">
    <property type="entry name" value="UCP035905_mp"/>
    <property type="match status" value="1"/>
</dbReference>
<dbReference type="Proteomes" id="UP001271769">
    <property type="component" value="Unassembled WGS sequence"/>
</dbReference>
<dbReference type="RefSeq" id="WP_320499421.1">
    <property type="nucleotide sequence ID" value="NZ_JAXCLX010000001.1"/>
</dbReference>
<feature type="transmembrane region" description="Helical" evidence="1">
    <location>
        <begin position="192"/>
        <end position="211"/>
    </location>
</feature>
<feature type="transmembrane region" description="Helical" evidence="1">
    <location>
        <begin position="400"/>
        <end position="417"/>
    </location>
</feature>
<keyword evidence="3" id="KW-1185">Reference proteome</keyword>
<dbReference type="InterPro" id="IPR014600">
    <property type="entry name" value="UCP035905_mem"/>
</dbReference>
<feature type="transmembrane region" description="Helical" evidence="1">
    <location>
        <begin position="856"/>
        <end position="876"/>
    </location>
</feature>
<proteinExistence type="predicted"/>
<feature type="transmembrane region" description="Helical" evidence="1">
    <location>
        <begin position="830"/>
        <end position="850"/>
    </location>
</feature>
<keyword evidence="1" id="KW-1133">Transmembrane helix</keyword>
<feature type="transmembrane region" description="Helical" evidence="1">
    <location>
        <begin position="567"/>
        <end position="586"/>
    </location>
</feature>
<feature type="transmembrane region" description="Helical" evidence="1">
    <location>
        <begin position="517"/>
        <end position="537"/>
    </location>
</feature>
<feature type="transmembrane region" description="Helical" evidence="1">
    <location>
        <begin position="433"/>
        <end position="452"/>
    </location>
</feature>
<evidence type="ECO:0000313" key="2">
    <source>
        <dbReference type="EMBL" id="MDY0871052.1"/>
    </source>
</evidence>
<feature type="transmembrane region" description="Helical" evidence="1">
    <location>
        <begin position="759"/>
        <end position="784"/>
    </location>
</feature>
<gene>
    <name evidence="2" type="ORF">SMD31_03935</name>
</gene>
<dbReference type="Pfam" id="PF10101">
    <property type="entry name" value="DUF2339"/>
    <property type="match status" value="1"/>
</dbReference>
<feature type="transmembrane region" description="Helical" evidence="1">
    <location>
        <begin position="461"/>
        <end position="480"/>
    </location>
</feature>
<keyword evidence="1" id="KW-0812">Transmembrane</keyword>
<evidence type="ECO:0000313" key="3">
    <source>
        <dbReference type="Proteomes" id="UP001271769"/>
    </source>
</evidence>
<protein>
    <submittedName>
        <fullName evidence="2">DUF2339 domain-containing protein</fullName>
    </submittedName>
</protein>
<keyword evidence="1" id="KW-0472">Membrane</keyword>
<feature type="transmembrane region" description="Helical" evidence="1">
    <location>
        <begin position="730"/>
        <end position="747"/>
    </location>
</feature>
<dbReference type="PANTHER" id="PTHR38434:SF1">
    <property type="entry name" value="BLL2549 PROTEIN"/>
    <property type="match status" value="1"/>
</dbReference>
<dbReference type="PANTHER" id="PTHR38434">
    <property type="entry name" value="BLL2549 PROTEIN"/>
    <property type="match status" value="1"/>
</dbReference>
<feature type="transmembrane region" description="Helical" evidence="1">
    <location>
        <begin position="629"/>
        <end position="650"/>
    </location>
</feature>
<feature type="transmembrane region" description="Helical" evidence="1">
    <location>
        <begin position="804"/>
        <end position="823"/>
    </location>
</feature>
<feature type="transmembrane region" description="Helical" evidence="1">
    <location>
        <begin position="161"/>
        <end position="180"/>
    </location>
</feature>
<organism evidence="2 3">
    <name type="scientific">Dongia rigui</name>
    <dbReference type="NCBI Taxonomy" id="940149"/>
    <lineage>
        <taxon>Bacteria</taxon>
        <taxon>Pseudomonadati</taxon>
        <taxon>Pseudomonadota</taxon>
        <taxon>Alphaproteobacteria</taxon>
        <taxon>Rhodospirillales</taxon>
        <taxon>Dongiaceae</taxon>
        <taxon>Dongia</taxon>
    </lineage>
</organism>
<name>A0ABU5DUS7_9PROT</name>
<feature type="transmembrane region" description="Helical" evidence="1">
    <location>
        <begin position="288"/>
        <end position="310"/>
    </location>
</feature>
<feature type="transmembrane region" description="Helical" evidence="1">
    <location>
        <begin position="687"/>
        <end position="710"/>
    </location>
</feature>
<feature type="transmembrane region" description="Helical" evidence="1">
    <location>
        <begin position="373"/>
        <end position="393"/>
    </location>
</feature>
<feature type="transmembrane region" description="Helical" evidence="1">
    <location>
        <begin position="217"/>
        <end position="235"/>
    </location>
</feature>
<comment type="caution">
    <text evidence="2">The sequence shown here is derived from an EMBL/GenBank/DDBJ whole genome shotgun (WGS) entry which is preliminary data.</text>
</comment>
<feature type="transmembrane region" description="Helical" evidence="1">
    <location>
        <begin position="346"/>
        <end position="367"/>
    </location>
</feature>
<accession>A0ABU5DUS7</accession>
<feature type="transmembrane region" description="Helical" evidence="1">
    <location>
        <begin position="486"/>
        <end position="505"/>
    </location>
</feature>
<feature type="transmembrane region" description="Helical" evidence="1">
    <location>
        <begin position="240"/>
        <end position="257"/>
    </location>
</feature>
<feature type="transmembrane region" description="Helical" evidence="1">
    <location>
        <begin position="543"/>
        <end position="560"/>
    </location>
</feature>